<evidence type="ECO:0000259" key="3">
    <source>
        <dbReference type="Pfam" id="PF01464"/>
    </source>
</evidence>
<protein>
    <submittedName>
        <fullName evidence="4">Transglycosylase SLT domain-containing protein</fullName>
    </submittedName>
</protein>
<comment type="caution">
    <text evidence="4">The sequence shown here is derived from an EMBL/GenBank/DDBJ whole genome shotgun (WGS) entry which is preliminary data.</text>
</comment>
<evidence type="ECO:0000313" key="5">
    <source>
        <dbReference type="Proteomes" id="UP000605848"/>
    </source>
</evidence>
<evidence type="ECO:0000256" key="2">
    <source>
        <dbReference type="ARBA" id="ARBA00009387"/>
    </source>
</evidence>
<evidence type="ECO:0000313" key="4">
    <source>
        <dbReference type="EMBL" id="MBL0406918.1"/>
    </source>
</evidence>
<accession>A0A937CYG8</accession>
<dbReference type="Proteomes" id="UP000605848">
    <property type="component" value="Unassembled WGS sequence"/>
</dbReference>
<dbReference type="PANTHER" id="PTHR37423:SF2">
    <property type="entry name" value="MEMBRANE-BOUND LYTIC MUREIN TRANSGLYCOSYLASE C"/>
    <property type="match status" value="1"/>
</dbReference>
<comment type="similarity">
    <text evidence="1">Belongs to the transglycosylase Slt family.</text>
</comment>
<dbReference type="AlphaFoldDB" id="A0A937CYG8"/>
<dbReference type="EMBL" id="JAEQMY010000055">
    <property type="protein sequence ID" value="MBL0406918.1"/>
    <property type="molecule type" value="Genomic_DNA"/>
</dbReference>
<dbReference type="SUPFAM" id="SSF53955">
    <property type="entry name" value="Lysozyme-like"/>
    <property type="match status" value="1"/>
</dbReference>
<sequence length="256" mass="27885">MHAGSSSAHPDFNVDDINVDRQLASLPRPPEPEFIKTSDILAVDTPSSALKDRSAYLPAIAHEAEANGVPPALVDAVVRIESRYDPAAVGSVGEIGLMQVRPKTAELLGFQGTSADLAQPQTNLRYGVGYLAKAWRLASGDLCRTLMKYRAGHGSETMSALSAEYCRRARVHLASVGVNYAALVTAPAHISKQVEKNSVQRSRGVTPATNAAHGQHVYLSRSKWKRAIRIASRARKATTRSELSMQRRHRSIRFVH</sequence>
<proteinExistence type="inferred from homology"/>
<comment type="similarity">
    <text evidence="2">Belongs to the virb1 family.</text>
</comment>
<evidence type="ECO:0000256" key="1">
    <source>
        <dbReference type="ARBA" id="ARBA00007734"/>
    </source>
</evidence>
<gene>
    <name evidence="4" type="ORF">JKG68_23525</name>
</gene>
<name>A0A937CYG8_9HYPH</name>
<dbReference type="InterPro" id="IPR023346">
    <property type="entry name" value="Lysozyme-like_dom_sf"/>
</dbReference>
<feature type="domain" description="Transglycosylase SLT" evidence="3">
    <location>
        <begin position="60"/>
        <end position="155"/>
    </location>
</feature>
<keyword evidence="5" id="KW-1185">Reference proteome</keyword>
<reference evidence="4" key="1">
    <citation type="submission" date="2021-01" db="EMBL/GenBank/DDBJ databases">
        <title>Microvirga sp.</title>
        <authorList>
            <person name="Kim M.K."/>
        </authorList>
    </citation>
    <scope>NUCLEOTIDE SEQUENCE</scope>
    <source>
        <strain evidence="4">5420S-16</strain>
    </source>
</reference>
<dbReference type="Pfam" id="PF01464">
    <property type="entry name" value="SLT"/>
    <property type="match status" value="1"/>
</dbReference>
<dbReference type="InterPro" id="IPR008258">
    <property type="entry name" value="Transglycosylase_SLT_dom_1"/>
</dbReference>
<organism evidence="4 5">
    <name type="scientific">Microvirga aerilata</name>
    <dbReference type="NCBI Taxonomy" id="670292"/>
    <lineage>
        <taxon>Bacteria</taxon>
        <taxon>Pseudomonadati</taxon>
        <taxon>Pseudomonadota</taxon>
        <taxon>Alphaproteobacteria</taxon>
        <taxon>Hyphomicrobiales</taxon>
        <taxon>Methylobacteriaceae</taxon>
        <taxon>Microvirga</taxon>
    </lineage>
</organism>
<dbReference type="PANTHER" id="PTHR37423">
    <property type="entry name" value="SOLUBLE LYTIC MUREIN TRANSGLYCOSYLASE-RELATED"/>
    <property type="match status" value="1"/>
</dbReference>
<dbReference type="Gene3D" id="1.10.530.10">
    <property type="match status" value="1"/>
</dbReference>